<feature type="transmembrane region" description="Helical" evidence="1">
    <location>
        <begin position="208"/>
        <end position="230"/>
    </location>
</feature>
<feature type="transmembrane region" description="Helical" evidence="1">
    <location>
        <begin position="54"/>
        <end position="76"/>
    </location>
</feature>
<dbReference type="AlphaFoldDB" id="A0A6F9DJ12"/>
<accession>A0A6F9DJ12</accession>
<feature type="transmembrane region" description="Helical" evidence="1">
    <location>
        <begin position="122"/>
        <end position="147"/>
    </location>
</feature>
<dbReference type="EMBL" id="LR787116">
    <property type="protein sequence ID" value="CAB3262978.1"/>
    <property type="molecule type" value="mRNA"/>
</dbReference>
<evidence type="ECO:0000256" key="1">
    <source>
        <dbReference type="SAM" id="Phobius"/>
    </source>
</evidence>
<feature type="transmembrane region" description="Helical" evidence="1">
    <location>
        <begin position="270"/>
        <end position="294"/>
    </location>
</feature>
<proteinExistence type="evidence at transcript level"/>
<evidence type="ECO:0000313" key="2">
    <source>
        <dbReference type="EMBL" id="CAB3262978.1"/>
    </source>
</evidence>
<name>A0A6F9DJ12_9ASCI</name>
<gene>
    <name evidence="2" type="primary">LOC100186076-002</name>
</gene>
<keyword evidence="1" id="KW-1133">Transmembrane helix</keyword>
<keyword evidence="1" id="KW-0472">Membrane</keyword>
<keyword evidence="1" id="KW-0812">Transmembrane</keyword>
<dbReference type="PANTHER" id="PTHR33802">
    <property type="entry name" value="SI:CH211-161H7.5-RELATED"/>
    <property type="match status" value="1"/>
</dbReference>
<dbReference type="PANTHER" id="PTHR33802:SF1">
    <property type="entry name" value="XK-RELATED PROTEIN"/>
    <property type="match status" value="1"/>
</dbReference>
<feature type="transmembrane region" description="Helical" evidence="1">
    <location>
        <begin position="97"/>
        <end position="116"/>
    </location>
</feature>
<feature type="transmembrane region" description="Helical" evidence="1">
    <location>
        <begin position="167"/>
        <end position="193"/>
    </location>
</feature>
<feature type="transmembrane region" description="Helical" evidence="1">
    <location>
        <begin position="242"/>
        <end position="258"/>
    </location>
</feature>
<sequence>MNKVQIVLVFAAFFIYIIALVISYLSSARIPGLFYNTLSNLNNKYAQQVSPKSIAFGIIWPIIYFWNLVGIIYIVVSCFLPVAKSPVKMAPSLVPKTFLISYCAAFIVTVGWLFAFDREVMGLSFALLLVAALSVYVSVGALCKAAADNAEALEKDNKVVFWLMRILVQNGLSLLGTWLTVATLVNLAVVIIYEDSFGLEAAVQRGTISIVNGSTVSLVILLVIVITWFVLENFVLEKYCRYLYTIYPVFILATSALIDKLRALPNGKQNLIIASVDLAVVLVAFIVRVILAVYRRNQRLLV</sequence>
<reference evidence="2" key="1">
    <citation type="submission" date="2020-04" db="EMBL/GenBank/DDBJ databases">
        <authorList>
            <person name="Neveu A P."/>
        </authorList>
    </citation>
    <scope>NUCLEOTIDE SEQUENCE</scope>
    <source>
        <tissue evidence="2">Whole embryo</tissue>
    </source>
</reference>
<organism evidence="2">
    <name type="scientific">Phallusia mammillata</name>
    <dbReference type="NCBI Taxonomy" id="59560"/>
    <lineage>
        <taxon>Eukaryota</taxon>
        <taxon>Metazoa</taxon>
        <taxon>Chordata</taxon>
        <taxon>Tunicata</taxon>
        <taxon>Ascidiacea</taxon>
        <taxon>Phlebobranchia</taxon>
        <taxon>Ascidiidae</taxon>
        <taxon>Phallusia</taxon>
    </lineage>
</organism>
<feature type="transmembrane region" description="Helical" evidence="1">
    <location>
        <begin position="7"/>
        <end position="34"/>
    </location>
</feature>
<protein>
    <submittedName>
        <fullName evidence="2">Uncharacterized protein LOC100186076</fullName>
    </submittedName>
</protein>